<evidence type="ECO:0000256" key="3">
    <source>
        <dbReference type="ARBA" id="ARBA00022692"/>
    </source>
</evidence>
<comment type="subcellular location">
    <subcellularLocation>
        <location evidence="1">Membrane</location>
        <topology evidence="1">Multi-pass membrane protein</topology>
    </subcellularLocation>
</comment>
<feature type="transmembrane region" description="Helical" evidence="6">
    <location>
        <begin position="411"/>
        <end position="432"/>
    </location>
</feature>
<evidence type="ECO:0000313" key="8">
    <source>
        <dbReference type="EMBL" id="SDM06700.1"/>
    </source>
</evidence>
<dbReference type="Proteomes" id="UP000214880">
    <property type="component" value="Unassembled WGS sequence"/>
</dbReference>
<dbReference type="STRING" id="146817.SAMN04488502_10261"/>
<keyword evidence="3 6" id="KW-0812">Transmembrane</keyword>
<protein>
    <submittedName>
        <fullName evidence="8">Citrate-Mg2+:H+ or citrate-Ca2+:H+ symporter, CitMHS family</fullName>
    </submittedName>
</protein>
<evidence type="ECO:0000259" key="7">
    <source>
        <dbReference type="Pfam" id="PF03600"/>
    </source>
</evidence>
<feature type="transmembrane region" description="Helical" evidence="6">
    <location>
        <begin position="58"/>
        <end position="81"/>
    </location>
</feature>
<feature type="domain" description="Citrate transporter-like" evidence="7">
    <location>
        <begin position="16"/>
        <end position="380"/>
    </location>
</feature>
<dbReference type="NCBIfam" id="TIGR00784">
    <property type="entry name" value="citMHS"/>
    <property type="match status" value="1"/>
</dbReference>
<proteinExistence type="predicted"/>
<evidence type="ECO:0000256" key="4">
    <source>
        <dbReference type="ARBA" id="ARBA00022989"/>
    </source>
</evidence>
<keyword evidence="4 6" id="KW-1133">Transmembrane helix</keyword>
<evidence type="ECO:0000256" key="6">
    <source>
        <dbReference type="SAM" id="Phobius"/>
    </source>
</evidence>
<gene>
    <name evidence="8" type="ORF">SAMN04488502_10261</name>
</gene>
<evidence type="ECO:0000256" key="1">
    <source>
        <dbReference type="ARBA" id="ARBA00004141"/>
    </source>
</evidence>
<accession>A0A1G9Q6R3</accession>
<feature type="transmembrane region" description="Helical" evidence="6">
    <location>
        <begin position="28"/>
        <end position="52"/>
    </location>
</feature>
<keyword evidence="2" id="KW-0813">Transport</keyword>
<organism evidence="8 9">
    <name type="scientific">Dendrosporobacter quercicolus</name>
    <dbReference type="NCBI Taxonomy" id="146817"/>
    <lineage>
        <taxon>Bacteria</taxon>
        <taxon>Bacillati</taxon>
        <taxon>Bacillota</taxon>
        <taxon>Negativicutes</taxon>
        <taxon>Selenomonadales</taxon>
        <taxon>Sporomusaceae</taxon>
        <taxon>Dendrosporobacter</taxon>
    </lineage>
</organism>
<feature type="transmembrane region" description="Helical" evidence="6">
    <location>
        <begin position="175"/>
        <end position="197"/>
    </location>
</feature>
<keyword evidence="9" id="KW-1185">Reference proteome</keyword>
<feature type="transmembrane region" description="Helical" evidence="6">
    <location>
        <begin position="136"/>
        <end position="155"/>
    </location>
</feature>
<dbReference type="Pfam" id="PF03600">
    <property type="entry name" value="CitMHS"/>
    <property type="match status" value="1"/>
</dbReference>
<dbReference type="GO" id="GO:0016020">
    <property type="term" value="C:membrane"/>
    <property type="evidence" value="ECO:0007669"/>
    <property type="project" value="UniProtKB-SubCell"/>
</dbReference>
<dbReference type="InterPro" id="IPR014738">
    <property type="entry name" value="Citrate_transporter"/>
</dbReference>
<feature type="transmembrane region" description="Helical" evidence="6">
    <location>
        <begin position="318"/>
        <end position="338"/>
    </location>
</feature>
<dbReference type="OrthoDB" id="5329450at2"/>
<feature type="transmembrane region" description="Helical" evidence="6">
    <location>
        <begin position="6"/>
        <end position="21"/>
    </location>
</feature>
<feature type="transmembrane region" description="Helical" evidence="6">
    <location>
        <begin position="350"/>
        <end position="369"/>
    </location>
</feature>
<reference evidence="8 9" key="1">
    <citation type="submission" date="2016-10" db="EMBL/GenBank/DDBJ databases">
        <authorList>
            <person name="de Groot N.N."/>
        </authorList>
    </citation>
    <scope>NUCLEOTIDE SEQUENCE [LARGE SCALE GENOMIC DNA]</scope>
    <source>
        <strain evidence="8 9">DSM 1736</strain>
    </source>
</reference>
<evidence type="ECO:0000256" key="5">
    <source>
        <dbReference type="ARBA" id="ARBA00023136"/>
    </source>
</evidence>
<feature type="transmembrane region" description="Helical" evidence="6">
    <location>
        <begin position="289"/>
        <end position="306"/>
    </location>
</feature>
<dbReference type="RefSeq" id="WP_092070127.1">
    <property type="nucleotide sequence ID" value="NZ_FNHB01000002.1"/>
</dbReference>
<dbReference type="GO" id="GO:0015137">
    <property type="term" value="F:citrate transmembrane transporter activity"/>
    <property type="evidence" value="ECO:0007669"/>
    <property type="project" value="InterPro"/>
</dbReference>
<dbReference type="EMBL" id="FNHB01000002">
    <property type="protein sequence ID" value="SDM06700.1"/>
    <property type="molecule type" value="Genomic_DNA"/>
</dbReference>
<feature type="transmembrane region" description="Helical" evidence="6">
    <location>
        <begin position="376"/>
        <end position="399"/>
    </location>
</feature>
<dbReference type="AlphaFoldDB" id="A0A1G9Q6R3"/>
<keyword evidence="5 6" id="KW-0472">Membrane</keyword>
<evidence type="ECO:0000313" key="9">
    <source>
        <dbReference type="Proteomes" id="UP000214880"/>
    </source>
</evidence>
<feature type="transmembrane region" description="Helical" evidence="6">
    <location>
        <begin position="236"/>
        <end position="269"/>
    </location>
</feature>
<evidence type="ECO:0000256" key="2">
    <source>
        <dbReference type="ARBA" id="ARBA00022448"/>
    </source>
</evidence>
<name>A0A1G9Q6R3_9FIRM</name>
<dbReference type="InterPro" id="IPR004680">
    <property type="entry name" value="Cit_transptr-like_dom"/>
</dbReference>
<sequence>MFTLAIVGFVMIFVFMYVVMTKKSTALVGLVLIPLCFAIALGFGADLGPMILDGLKKIAPIAIMNIFAIMFFGVMIDAGLFDRLVETIQKATKGDPVRILMGTSILAFCVSLDGDGTTTYMVTCTAMLPIIRHFKINPLMAATVALMPASVTNLLPWGGPTARVMSILHLEPGDIFLPLIPAMAAAVIWSLFVAYYFGRKERSRLGYSLTAAVSAHELAGKISMGDEKLKRPRLFWFNAALTLLLLIGLITDVMPLAVLFLIGTAVGLAVNYPDVKEQQACISSRGQDIISVVAMLLAAGTLTGIMAGTKMIDNMAQLLIAIIPPEIGSHLGVVSALASLPLTFFLTNDAVYFGIMPVIVKTAAVYGITPAEIGRALLVGQPAHLLSPMVASTYLLVNLTGVNYGEFQKFALLWANGSSLVMLLVVLLMGLVPL</sequence>